<accession>A0A158L6I0</accession>
<comment type="caution">
    <text evidence="2">The sequence shown here is derived from an EMBL/GenBank/DDBJ whole genome shotgun (WGS) entry which is preliminary data.</text>
</comment>
<reference evidence="2" key="1">
    <citation type="submission" date="2016-01" db="EMBL/GenBank/DDBJ databases">
        <authorList>
            <person name="Peeters C."/>
        </authorList>
    </citation>
    <scope>NUCLEOTIDE SEQUENCE [LARGE SCALE GENOMIC DNA]</scope>
    <source>
        <strain evidence="2">LMG 29317</strain>
    </source>
</reference>
<evidence type="ECO:0000313" key="3">
    <source>
        <dbReference type="Proteomes" id="UP000055019"/>
    </source>
</evidence>
<feature type="region of interest" description="Disordered" evidence="1">
    <location>
        <begin position="157"/>
        <end position="190"/>
    </location>
</feature>
<keyword evidence="3" id="KW-1185">Reference proteome</keyword>
<dbReference type="AlphaFoldDB" id="A0A158L6I0"/>
<evidence type="ECO:0000313" key="2">
    <source>
        <dbReference type="EMBL" id="SAL89044.1"/>
    </source>
</evidence>
<dbReference type="EMBL" id="FCOM02000302">
    <property type="protein sequence ID" value="SAL89044.1"/>
    <property type="molecule type" value="Genomic_DNA"/>
</dbReference>
<gene>
    <name evidence="2" type="ORF">AWB74_08884</name>
</gene>
<protein>
    <submittedName>
        <fullName evidence="2">Uncharacterized protein</fullName>
    </submittedName>
</protein>
<dbReference type="Proteomes" id="UP000055019">
    <property type="component" value="Unassembled WGS sequence"/>
</dbReference>
<proteinExistence type="predicted"/>
<sequence length="190" mass="21707">MRSPLACSAARSRVDQSSGFSIWRATRCECRQRYETIFGSSRVEPNVVWFEARRARFYVARVEPTARSPGVCASRRASSSWTRRRMSLTRSSITRRLRRAHAMPAINSFRSGSGDGSVTGERSRRGWRAALRPVAGASTRPTRRCARAACVVARCRATEKDDDEERSHRYRRSRVPREAHPARRAPLLRR</sequence>
<evidence type="ECO:0000256" key="1">
    <source>
        <dbReference type="SAM" id="MobiDB-lite"/>
    </source>
</evidence>
<name>A0A158L6I0_9BURK</name>
<organism evidence="2 3">
    <name type="scientific">Caballeronia arvi</name>
    <dbReference type="NCBI Taxonomy" id="1777135"/>
    <lineage>
        <taxon>Bacteria</taxon>
        <taxon>Pseudomonadati</taxon>
        <taxon>Pseudomonadota</taxon>
        <taxon>Betaproteobacteria</taxon>
        <taxon>Burkholderiales</taxon>
        <taxon>Burkholderiaceae</taxon>
        <taxon>Caballeronia</taxon>
    </lineage>
</organism>